<dbReference type="Gene3D" id="1.10.1740.10">
    <property type="match status" value="1"/>
</dbReference>
<protein>
    <submittedName>
        <fullName evidence="7">DNA-directed RNA polymerase sigma-70 factor</fullName>
    </submittedName>
</protein>
<dbReference type="CDD" id="cd06171">
    <property type="entry name" value="Sigma70_r4"/>
    <property type="match status" value="1"/>
</dbReference>
<dbReference type="Pfam" id="PF08281">
    <property type="entry name" value="Sigma70_r4_2"/>
    <property type="match status" value="1"/>
</dbReference>
<dbReference type="InterPro" id="IPR013249">
    <property type="entry name" value="RNA_pol_sigma70_r4_t2"/>
</dbReference>
<dbReference type="Proteomes" id="UP000632339">
    <property type="component" value="Unassembled WGS sequence"/>
</dbReference>
<keyword evidence="2" id="KW-0805">Transcription regulation</keyword>
<dbReference type="PANTHER" id="PTHR43133">
    <property type="entry name" value="RNA POLYMERASE ECF-TYPE SIGMA FACTO"/>
    <property type="match status" value="1"/>
</dbReference>
<dbReference type="NCBIfam" id="TIGR02937">
    <property type="entry name" value="sigma70-ECF"/>
    <property type="match status" value="1"/>
</dbReference>
<dbReference type="InterPro" id="IPR013325">
    <property type="entry name" value="RNA_pol_sigma_r2"/>
</dbReference>
<feature type="domain" description="RNA polymerase sigma factor 70 region 4 type 2" evidence="6">
    <location>
        <begin position="123"/>
        <end position="174"/>
    </location>
</feature>
<evidence type="ECO:0000259" key="5">
    <source>
        <dbReference type="Pfam" id="PF04542"/>
    </source>
</evidence>
<evidence type="ECO:0000256" key="2">
    <source>
        <dbReference type="ARBA" id="ARBA00023015"/>
    </source>
</evidence>
<dbReference type="SUPFAM" id="SSF88659">
    <property type="entry name" value="Sigma3 and sigma4 domains of RNA polymerase sigma factors"/>
    <property type="match status" value="1"/>
</dbReference>
<evidence type="ECO:0000256" key="1">
    <source>
        <dbReference type="ARBA" id="ARBA00010641"/>
    </source>
</evidence>
<dbReference type="InterPro" id="IPR014327">
    <property type="entry name" value="RNA_pol_sigma70_bacteroid"/>
</dbReference>
<comment type="caution">
    <text evidence="7">The sequence shown here is derived from an EMBL/GenBank/DDBJ whole genome shotgun (WGS) entry which is preliminary data.</text>
</comment>
<dbReference type="NCBIfam" id="TIGR02985">
    <property type="entry name" value="Sig70_bacteroi1"/>
    <property type="match status" value="1"/>
</dbReference>
<evidence type="ECO:0000313" key="8">
    <source>
        <dbReference type="Proteomes" id="UP000632339"/>
    </source>
</evidence>
<evidence type="ECO:0000256" key="4">
    <source>
        <dbReference type="ARBA" id="ARBA00023163"/>
    </source>
</evidence>
<dbReference type="InterPro" id="IPR039425">
    <property type="entry name" value="RNA_pol_sigma-70-like"/>
</dbReference>
<dbReference type="Pfam" id="PF04542">
    <property type="entry name" value="Sigma70_r2"/>
    <property type="match status" value="1"/>
</dbReference>
<comment type="similarity">
    <text evidence="1">Belongs to the sigma-70 factor family. ECF subfamily.</text>
</comment>
<dbReference type="RefSeq" id="WP_019945818.1">
    <property type="nucleotide sequence ID" value="NZ_BMLI01000002.1"/>
</dbReference>
<dbReference type="InterPro" id="IPR013324">
    <property type="entry name" value="RNA_pol_sigma_r3/r4-like"/>
</dbReference>
<keyword evidence="7" id="KW-0240">DNA-directed RNA polymerase</keyword>
<gene>
    <name evidence="7" type="ORF">GCM10010967_48240</name>
</gene>
<keyword evidence="8" id="KW-1185">Reference proteome</keyword>
<keyword evidence="4" id="KW-0804">Transcription</keyword>
<dbReference type="EMBL" id="BMLI01000002">
    <property type="protein sequence ID" value="GGN07143.1"/>
    <property type="molecule type" value="Genomic_DNA"/>
</dbReference>
<reference evidence="8" key="1">
    <citation type="journal article" date="2019" name="Int. J. Syst. Evol. Microbiol.">
        <title>The Global Catalogue of Microorganisms (GCM) 10K type strain sequencing project: providing services to taxonomists for standard genome sequencing and annotation.</title>
        <authorList>
            <consortium name="The Broad Institute Genomics Platform"/>
            <consortium name="The Broad Institute Genome Sequencing Center for Infectious Disease"/>
            <person name="Wu L."/>
            <person name="Ma J."/>
        </authorList>
    </citation>
    <scope>NUCLEOTIDE SEQUENCE [LARGE SCALE GENOMIC DNA]</scope>
    <source>
        <strain evidence="8">CGMCC 1.6375</strain>
    </source>
</reference>
<organism evidence="7 8">
    <name type="scientific">Dyadobacter beijingensis</name>
    <dbReference type="NCBI Taxonomy" id="365489"/>
    <lineage>
        <taxon>Bacteria</taxon>
        <taxon>Pseudomonadati</taxon>
        <taxon>Bacteroidota</taxon>
        <taxon>Cytophagia</taxon>
        <taxon>Cytophagales</taxon>
        <taxon>Spirosomataceae</taxon>
        <taxon>Dyadobacter</taxon>
    </lineage>
</organism>
<sequence>MAKKDVDIENVILLLSSKADETAYTTLFDLYKHKLYGYLLSLTGSGMLAEDIVQDVFIKIWTDRENLAEVRNFDSYLFRMSKNHAINHFRKMSQETLIISEIFKAEPSQNSTDDSIALQETERLLEAAIEKLPAQQKTVYKLSRHQGLSHEEIADMLKISVHTVRNHIVQAMAAIRTHLRSQADVYLLAALTISFGPCPHYLA</sequence>
<feature type="domain" description="RNA polymerase sigma-70 region 2" evidence="5">
    <location>
        <begin position="27"/>
        <end position="91"/>
    </location>
</feature>
<evidence type="ECO:0000313" key="7">
    <source>
        <dbReference type="EMBL" id="GGN07143.1"/>
    </source>
</evidence>
<dbReference type="GO" id="GO:0000428">
    <property type="term" value="C:DNA-directed RNA polymerase complex"/>
    <property type="evidence" value="ECO:0007669"/>
    <property type="project" value="UniProtKB-KW"/>
</dbReference>
<dbReference type="InterPro" id="IPR036388">
    <property type="entry name" value="WH-like_DNA-bd_sf"/>
</dbReference>
<keyword evidence="3" id="KW-0731">Sigma factor</keyword>
<dbReference type="Gene3D" id="1.10.10.10">
    <property type="entry name" value="Winged helix-like DNA-binding domain superfamily/Winged helix DNA-binding domain"/>
    <property type="match status" value="1"/>
</dbReference>
<evidence type="ECO:0000259" key="6">
    <source>
        <dbReference type="Pfam" id="PF08281"/>
    </source>
</evidence>
<dbReference type="InterPro" id="IPR007627">
    <property type="entry name" value="RNA_pol_sigma70_r2"/>
</dbReference>
<dbReference type="SUPFAM" id="SSF88946">
    <property type="entry name" value="Sigma2 domain of RNA polymerase sigma factors"/>
    <property type="match status" value="1"/>
</dbReference>
<proteinExistence type="inferred from homology"/>
<evidence type="ECO:0000256" key="3">
    <source>
        <dbReference type="ARBA" id="ARBA00023082"/>
    </source>
</evidence>
<dbReference type="PANTHER" id="PTHR43133:SF46">
    <property type="entry name" value="RNA POLYMERASE SIGMA-70 FACTOR ECF SUBFAMILY"/>
    <property type="match status" value="1"/>
</dbReference>
<dbReference type="InterPro" id="IPR014284">
    <property type="entry name" value="RNA_pol_sigma-70_dom"/>
</dbReference>
<name>A0ABQ2IHW7_9BACT</name>
<accession>A0ABQ2IHW7</accession>